<dbReference type="GeneID" id="63740812"/>
<evidence type="ECO:0000313" key="3">
    <source>
        <dbReference type="EMBL" id="KHN95745.1"/>
    </source>
</evidence>
<dbReference type="RefSeq" id="XP_040676811.1">
    <property type="nucleotide sequence ID" value="XM_040825155.1"/>
</dbReference>
<evidence type="ECO:0008006" key="5">
    <source>
        <dbReference type="Google" id="ProtNLM"/>
    </source>
</evidence>
<feature type="region of interest" description="Disordered" evidence="1">
    <location>
        <begin position="165"/>
        <end position="188"/>
    </location>
</feature>
<reference evidence="3 4" key="1">
    <citation type="journal article" date="2014" name="Proc. Natl. Acad. Sci. U.S.A.">
        <title>Trajectory and genomic determinants of fungal-pathogen speciation and host adaptation.</title>
        <authorList>
            <person name="Hu X."/>
            <person name="Xiao G."/>
            <person name="Zheng P."/>
            <person name="Shang Y."/>
            <person name="Su Y."/>
            <person name="Zhang X."/>
            <person name="Liu X."/>
            <person name="Zhan S."/>
            <person name="St Leger R.J."/>
            <person name="Wang C."/>
        </authorList>
    </citation>
    <scope>NUCLEOTIDE SEQUENCE [LARGE SCALE GENOMIC DNA]</scope>
    <source>
        <strain evidence="3 4">ARSEF 1941</strain>
    </source>
</reference>
<accession>A0A0B2WS25</accession>
<sequence length="188" mass="20870">MSQEPPPAPALPPRSPIMHNLALAGAVITPLAMLLPPRKMDIRFFVLAGTFSLATNQLAYEYTGQSIYGRFGNRVGSVFDNSLPEGARKTQQLLREQRKKEAAEQRGQLQEKNKTTGMVKGIWMGGESEDWQEKRAEEHRRSIEEGKGLSGIIFEQIADVWNGNYGKQATKKDNKEDGASPSSGPERK</sequence>
<keyword evidence="2" id="KW-0812">Transmembrane</keyword>
<gene>
    <name evidence="3" type="ORF">MAM_06357</name>
</gene>
<protein>
    <recommendedName>
        <fullName evidence="5">Rhomboid family membrane protein</fullName>
    </recommendedName>
</protein>
<keyword evidence="2" id="KW-0472">Membrane</keyword>
<organism evidence="3 4">
    <name type="scientific">Metarhizium album (strain ARSEF 1941)</name>
    <dbReference type="NCBI Taxonomy" id="1081103"/>
    <lineage>
        <taxon>Eukaryota</taxon>
        <taxon>Fungi</taxon>
        <taxon>Dikarya</taxon>
        <taxon>Ascomycota</taxon>
        <taxon>Pezizomycotina</taxon>
        <taxon>Sordariomycetes</taxon>
        <taxon>Hypocreomycetidae</taxon>
        <taxon>Hypocreales</taxon>
        <taxon>Clavicipitaceae</taxon>
        <taxon>Metarhizium</taxon>
    </lineage>
</organism>
<name>A0A0B2WS25_METAS</name>
<keyword evidence="2" id="KW-1133">Transmembrane helix</keyword>
<proteinExistence type="predicted"/>
<dbReference type="OrthoDB" id="5411041at2759"/>
<feature type="region of interest" description="Disordered" evidence="1">
    <location>
        <begin position="90"/>
        <end position="111"/>
    </location>
</feature>
<evidence type="ECO:0000256" key="2">
    <source>
        <dbReference type="SAM" id="Phobius"/>
    </source>
</evidence>
<evidence type="ECO:0000313" key="4">
    <source>
        <dbReference type="Proteomes" id="UP000030816"/>
    </source>
</evidence>
<feature type="transmembrane region" description="Helical" evidence="2">
    <location>
        <begin position="17"/>
        <end position="35"/>
    </location>
</feature>
<comment type="caution">
    <text evidence="3">The sequence shown here is derived from an EMBL/GenBank/DDBJ whole genome shotgun (WGS) entry which is preliminary data.</text>
</comment>
<evidence type="ECO:0000256" key="1">
    <source>
        <dbReference type="SAM" id="MobiDB-lite"/>
    </source>
</evidence>
<dbReference type="HOGENOM" id="CLU_090064_0_0_1"/>
<dbReference type="EMBL" id="AZHE01000020">
    <property type="protein sequence ID" value="KHN95745.1"/>
    <property type="molecule type" value="Genomic_DNA"/>
</dbReference>
<dbReference type="AlphaFoldDB" id="A0A0B2WS25"/>
<feature type="compositionally biased region" description="Basic and acidic residues" evidence="1">
    <location>
        <begin position="95"/>
        <end position="111"/>
    </location>
</feature>
<keyword evidence="4" id="KW-1185">Reference proteome</keyword>
<dbReference type="Proteomes" id="UP000030816">
    <property type="component" value="Unassembled WGS sequence"/>
</dbReference>